<gene>
    <name evidence="1" type="ORF">Thpro_022658</name>
</gene>
<protein>
    <submittedName>
        <fullName evidence="1">Uncharacterized protein</fullName>
    </submittedName>
</protein>
<name>A0A1A6C1H1_9GAMM</name>
<evidence type="ECO:0000313" key="2">
    <source>
        <dbReference type="Proteomes" id="UP000029273"/>
    </source>
</evidence>
<dbReference type="AlphaFoldDB" id="A0A1A6C1H1"/>
<comment type="caution">
    <text evidence="1">The sequence shown here is derived from an EMBL/GenBank/DDBJ whole genome shotgun (WGS) entry which is preliminary data.</text>
</comment>
<accession>A0A1A6C1H1</accession>
<evidence type="ECO:0000313" key="1">
    <source>
        <dbReference type="EMBL" id="OBS08408.1"/>
    </source>
</evidence>
<reference evidence="1 2" key="1">
    <citation type="journal article" date="2014" name="Genome Announc.">
        <title>Draft Genome Sequence of the Iron-Oxidizing, Acidophilic, and Halotolerant 'Thiobacillus prosperus' Type Strain DSM 5130.</title>
        <authorList>
            <person name="Ossandon F.J."/>
            <person name="Cardenas J.P."/>
            <person name="Corbett M."/>
            <person name="Quatrini R."/>
            <person name="Holmes D.S."/>
            <person name="Watkin E."/>
        </authorList>
    </citation>
    <scope>NUCLEOTIDE SEQUENCE [LARGE SCALE GENOMIC DNA]</scope>
    <source>
        <strain evidence="1 2">DSM 5130</strain>
    </source>
</reference>
<dbReference type="RefSeq" id="WP_038093938.1">
    <property type="nucleotide sequence ID" value="NZ_JQSG02000006.1"/>
</dbReference>
<proteinExistence type="predicted"/>
<sequence length="99" mass="10957">MTQPLSQDAFDRQVEVLFSAHGAGAFAACAGALPDFTLFVDGEHVVAEPQGSPRHRYGAYCELEEPLTGEALEVRVRRWLRGGEAYTLYLSMNVCRYSC</sequence>
<dbReference type="EMBL" id="JQSG02000006">
    <property type="protein sequence ID" value="OBS08408.1"/>
    <property type="molecule type" value="Genomic_DNA"/>
</dbReference>
<keyword evidence="2" id="KW-1185">Reference proteome</keyword>
<organism evidence="1 2">
    <name type="scientific">Acidihalobacter prosperus</name>
    <dbReference type="NCBI Taxonomy" id="160660"/>
    <lineage>
        <taxon>Bacteria</taxon>
        <taxon>Pseudomonadati</taxon>
        <taxon>Pseudomonadota</taxon>
        <taxon>Gammaproteobacteria</taxon>
        <taxon>Chromatiales</taxon>
        <taxon>Ectothiorhodospiraceae</taxon>
        <taxon>Acidihalobacter</taxon>
    </lineage>
</organism>
<dbReference type="OrthoDB" id="5801507at2"/>
<dbReference type="Proteomes" id="UP000029273">
    <property type="component" value="Unassembled WGS sequence"/>
</dbReference>